<accession>A0A7W7GF78</accession>
<organism evidence="2 3">
    <name type="scientific">Sphaerisporangium siamense</name>
    <dbReference type="NCBI Taxonomy" id="795645"/>
    <lineage>
        <taxon>Bacteria</taxon>
        <taxon>Bacillati</taxon>
        <taxon>Actinomycetota</taxon>
        <taxon>Actinomycetes</taxon>
        <taxon>Streptosporangiales</taxon>
        <taxon>Streptosporangiaceae</taxon>
        <taxon>Sphaerisporangium</taxon>
    </lineage>
</organism>
<feature type="compositionally biased region" description="Acidic residues" evidence="1">
    <location>
        <begin position="140"/>
        <end position="151"/>
    </location>
</feature>
<dbReference type="EMBL" id="JACHND010000002">
    <property type="protein sequence ID" value="MBB4706149.1"/>
    <property type="molecule type" value="Genomic_DNA"/>
</dbReference>
<protein>
    <recommendedName>
        <fullName evidence="4">Helix-turn-helix domain-containing protein</fullName>
    </recommendedName>
</protein>
<gene>
    <name evidence="2" type="ORF">BJ982_007779</name>
</gene>
<dbReference type="RefSeq" id="WP_184890007.1">
    <property type="nucleotide sequence ID" value="NZ_BOOV01000055.1"/>
</dbReference>
<feature type="compositionally biased region" description="Polar residues" evidence="1">
    <location>
        <begin position="185"/>
        <end position="195"/>
    </location>
</feature>
<evidence type="ECO:0000256" key="1">
    <source>
        <dbReference type="SAM" id="MobiDB-lite"/>
    </source>
</evidence>
<dbReference type="AlphaFoldDB" id="A0A7W7GF78"/>
<proteinExistence type="predicted"/>
<evidence type="ECO:0000313" key="3">
    <source>
        <dbReference type="Proteomes" id="UP000542210"/>
    </source>
</evidence>
<feature type="region of interest" description="Disordered" evidence="1">
    <location>
        <begin position="127"/>
        <end position="262"/>
    </location>
</feature>
<reference evidence="2 3" key="1">
    <citation type="submission" date="2020-08" db="EMBL/GenBank/DDBJ databases">
        <title>Sequencing the genomes of 1000 actinobacteria strains.</title>
        <authorList>
            <person name="Klenk H.-P."/>
        </authorList>
    </citation>
    <scope>NUCLEOTIDE SEQUENCE [LARGE SCALE GENOMIC DNA]</scope>
    <source>
        <strain evidence="2 3">DSM 45784</strain>
    </source>
</reference>
<dbReference type="Proteomes" id="UP000542210">
    <property type="component" value="Unassembled WGS sequence"/>
</dbReference>
<keyword evidence="3" id="KW-1185">Reference proteome</keyword>
<name>A0A7W7GF78_9ACTN</name>
<comment type="caution">
    <text evidence="2">The sequence shown here is derived from an EMBL/GenBank/DDBJ whole genome shotgun (WGS) entry which is preliminary data.</text>
</comment>
<evidence type="ECO:0000313" key="2">
    <source>
        <dbReference type="EMBL" id="MBB4706149.1"/>
    </source>
</evidence>
<evidence type="ECO:0008006" key="4">
    <source>
        <dbReference type="Google" id="ProtNLM"/>
    </source>
</evidence>
<sequence length="290" mass="31700">MAASTDTGDDVGAKQGEWNDVVRRARIGREKKLAMLMLSSYANSDGTSIYCGVARLAVDCGVSYRTAGRYLAWAREVTLLQMVKRGNHRKGRSDEYRLILGHLVNEKVTIPDPDAYRKLVGEIASANRADSKRRQSALPDQDDQDDAEEPSSTDTIDDRRSEPAPQPQQADLRTQGDRRSASRPDASTDTQTSVGTGFYGHSDTVSTDTPDVRPPSIDHRTSSTDLPWAKTDLRSARYPSARASDGDGQKQSSTRRKPQAACNRCGTVLDPDGTCFTCHAVPRPRTSPAS</sequence>